<evidence type="ECO:0000313" key="1">
    <source>
        <dbReference type="EMBL" id="PTB58533.1"/>
    </source>
</evidence>
<dbReference type="GeneID" id="36625335"/>
<accession>A0A2T4AN84</accession>
<proteinExistence type="predicted"/>
<dbReference type="Proteomes" id="UP000241690">
    <property type="component" value="Unassembled WGS sequence"/>
</dbReference>
<reference evidence="1 2" key="1">
    <citation type="submission" date="2016-07" db="EMBL/GenBank/DDBJ databases">
        <title>Multiple horizontal gene transfer events from other fungi enriched the ability of initially mycotrophic Trichoderma (Ascomycota) to feed on dead plant biomass.</title>
        <authorList>
            <consortium name="DOE Joint Genome Institute"/>
            <person name="Aerts A."/>
            <person name="Atanasova L."/>
            <person name="Chenthamara K."/>
            <person name="Zhang J."/>
            <person name="Grujic M."/>
            <person name="Henrissat B."/>
            <person name="Kuo A."/>
            <person name="Salamov A."/>
            <person name="Lipzen A."/>
            <person name="Labutti K."/>
            <person name="Barry K."/>
            <person name="Miao Y."/>
            <person name="Rahimi M.J."/>
            <person name="Shen Q."/>
            <person name="Grigoriev I.V."/>
            <person name="Kubicek C.P."/>
            <person name="Druzhinina I.S."/>
        </authorList>
    </citation>
    <scope>NUCLEOTIDE SEQUENCE [LARGE SCALE GENOMIC DNA]</scope>
    <source>
        <strain evidence="1 2">CBS 226.95</strain>
    </source>
</reference>
<dbReference type="RefSeq" id="XP_024778210.1">
    <property type="nucleotide sequence ID" value="XM_024916766.1"/>
</dbReference>
<dbReference type="AlphaFoldDB" id="A0A2T4AN84"/>
<sequence length="105" mass="11611">MHDPSFVKQPDTALAAATAALRRAGHIGVAFRSPNRLQARMQGRFGCFPLEPKSCRRPGNSFGFLIYGLQFLLSWTAGKKEANLMAEYAQLGWGRNAIYSAITKH</sequence>
<gene>
    <name evidence="1" type="ORF">M431DRAFT_490151</name>
</gene>
<dbReference type="EMBL" id="KZ679676">
    <property type="protein sequence ID" value="PTB58533.1"/>
    <property type="molecule type" value="Genomic_DNA"/>
</dbReference>
<organism evidence="1 2">
    <name type="scientific">Trichoderma harzianum CBS 226.95</name>
    <dbReference type="NCBI Taxonomy" id="983964"/>
    <lineage>
        <taxon>Eukaryota</taxon>
        <taxon>Fungi</taxon>
        <taxon>Dikarya</taxon>
        <taxon>Ascomycota</taxon>
        <taxon>Pezizomycotina</taxon>
        <taxon>Sordariomycetes</taxon>
        <taxon>Hypocreomycetidae</taxon>
        <taxon>Hypocreales</taxon>
        <taxon>Hypocreaceae</taxon>
        <taxon>Trichoderma</taxon>
    </lineage>
</organism>
<keyword evidence="2" id="KW-1185">Reference proteome</keyword>
<protein>
    <submittedName>
        <fullName evidence="1">Uncharacterized protein</fullName>
    </submittedName>
</protein>
<evidence type="ECO:0000313" key="2">
    <source>
        <dbReference type="Proteomes" id="UP000241690"/>
    </source>
</evidence>
<name>A0A2T4AN84_TRIHA</name>